<comment type="caution">
    <text evidence="1">The sequence shown here is derived from an EMBL/GenBank/DDBJ whole genome shotgun (WGS) entry which is preliminary data.</text>
</comment>
<organism evidence="1 2">
    <name type="scientific">Araneus ventricosus</name>
    <name type="common">Orbweaver spider</name>
    <name type="synonym">Epeira ventricosa</name>
    <dbReference type="NCBI Taxonomy" id="182803"/>
    <lineage>
        <taxon>Eukaryota</taxon>
        <taxon>Metazoa</taxon>
        <taxon>Ecdysozoa</taxon>
        <taxon>Arthropoda</taxon>
        <taxon>Chelicerata</taxon>
        <taxon>Arachnida</taxon>
        <taxon>Araneae</taxon>
        <taxon>Araneomorphae</taxon>
        <taxon>Entelegynae</taxon>
        <taxon>Araneoidea</taxon>
        <taxon>Araneidae</taxon>
        <taxon>Araneus</taxon>
    </lineage>
</organism>
<gene>
    <name evidence="1" type="ORF">AVEN_237141_1</name>
</gene>
<accession>A0A4Y2UD02</accession>
<proteinExistence type="predicted"/>
<name>A0A4Y2UD02_ARAVE</name>
<dbReference type="EMBL" id="BGPR01035185">
    <property type="protein sequence ID" value="GBO09891.1"/>
    <property type="molecule type" value="Genomic_DNA"/>
</dbReference>
<protein>
    <submittedName>
        <fullName evidence="1">Uncharacterized protein</fullName>
    </submittedName>
</protein>
<sequence length="83" mass="9244">MIKTRVTTDSTEIYPLLRSAVEAIFSVISDPIDKSSVTCITKVMQSFENAYHNRRGDSTKDNRFLPIAEETAIGGKSDCGRKM</sequence>
<evidence type="ECO:0000313" key="2">
    <source>
        <dbReference type="Proteomes" id="UP000499080"/>
    </source>
</evidence>
<keyword evidence="2" id="KW-1185">Reference proteome</keyword>
<dbReference type="Proteomes" id="UP000499080">
    <property type="component" value="Unassembled WGS sequence"/>
</dbReference>
<reference evidence="1 2" key="1">
    <citation type="journal article" date="2019" name="Sci. Rep.">
        <title>Orb-weaving spider Araneus ventricosus genome elucidates the spidroin gene catalogue.</title>
        <authorList>
            <person name="Kono N."/>
            <person name="Nakamura H."/>
            <person name="Ohtoshi R."/>
            <person name="Moran D.A.P."/>
            <person name="Shinohara A."/>
            <person name="Yoshida Y."/>
            <person name="Fujiwara M."/>
            <person name="Mori M."/>
            <person name="Tomita M."/>
            <person name="Arakawa K."/>
        </authorList>
    </citation>
    <scope>NUCLEOTIDE SEQUENCE [LARGE SCALE GENOMIC DNA]</scope>
</reference>
<evidence type="ECO:0000313" key="1">
    <source>
        <dbReference type="EMBL" id="GBO09891.1"/>
    </source>
</evidence>
<dbReference type="AlphaFoldDB" id="A0A4Y2UD02"/>